<evidence type="ECO:0000313" key="3">
    <source>
        <dbReference type="Proteomes" id="UP001152795"/>
    </source>
</evidence>
<comment type="caution">
    <text evidence="2">The sequence shown here is derived from an EMBL/GenBank/DDBJ whole genome shotgun (WGS) entry which is preliminary data.</text>
</comment>
<gene>
    <name evidence="2" type="ORF">PACLA_8A007772</name>
</gene>
<dbReference type="EMBL" id="CACRXK020000039">
    <property type="protein sequence ID" value="CAB3977252.1"/>
    <property type="molecule type" value="Genomic_DNA"/>
</dbReference>
<dbReference type="Proteomes" id="UP001152795">
    <property type="component" value="Unassembled WGS sequence"/>
</dbReference>
<proteinExistence type="predicted"/>
<keyword evidence="3" id="KW-1185">Reference proteome</keyword>
<name>A0A6S7FHZ0_PARCT</name>
<accession>A0A6S7FHZ0</accession>
<evidence type="ECO:0000256" key="1">
    <source>
        <dbReference type="SAM" id="MobiDB-lite"/>
    </source>
</evidence>
<organism evidence="2 3">
    <name type="scientific">Paramuricea clavata</name>
    <name type="common">Red gorgonian</name>
    <name type="synonym">Violescent sea-whip</name>
    <dbReference type="NCBI Taxonomy" id="317549"/>
    <lineage>
        <taxon>Eukaryota</taxon>
        <taxon>Metazoa</taxon>
        <taxon>Cnidaria</taxon>
        <taxon>Anthozoa</taxon>
        <taxon>Octocorallia</taxon>
        <taxon>Malacalcyonacea</taxon>
        <taxon>Plexauridae</taxon>
        <taxon>Paramuricea</taxon>
    </lineage>
</organism>
<protein>
    <submittedName>
        <fullName evidence="2">Uncharacterized protein</fullName>
    </submittedName>
</protein>
<evidence type="ECO:0000313" key="2">
    <source>
        <dbReference type="EMBL" id="CAB3977252.1"/>
    </source>
</evidence>
<dbReference type="AlphaFoldDB" id="A0A6S7FHZ0"/>
<feature type="region of interest" description="Disordered" evidence="1">
    <location>
        <begin position="83"/>
        <end position="121"/>
    </location>
</feature>
<reference evidence="2" key="1">
    <citation type="submission" date="2020-04" db="EMBL/GenBank/DDBJ databases">
        <authorList>
            <person name="Alioto T."/>
            <person name="Alioto T."/>
            <person name="Gomez Garrido J."/>
        </authorList>
    </citation>
    <scope>NUCLEOTIDE SEQUENCE</scope>
    <source>
        <strain evidence="2">A484AB</strain>
    </source>
</reference>
<sequence length="180" mass="20670">MVPDYLKDWPPNFVKHCLTTVEKVEEKDITCSNHEQGRFLVKSLRVKNWQFTNLPVSYRESVFITLDNDDLLMNRQANSIHTQSVNSSRAIEEPHSPNESPPFDQETPYSTPTKVPIPSEQPDSVVKLKKRFHEQLSGLKDVSFLVEDTEVLQEAITTRDLASATCHELKAFFLEVVLKE</sequence>